<feature type="region of interest" description="Disordered" evidence="2">
    <location>
        <begin position="49"/>
        <end position="86"/>
    </location>
</feature>
<feature type="region of interest" description="Disordered" evidence="2">
    <location>
        <begin position="345"/>
        <end position="414"/>
    </location>
</feature>
<dbReference type="AlphaFoldDB" id="A0A6N1VIX4"/>
<dbReference type="Proteomes" id="UP000509367">
    <property type="component" value="Chromosome"/>
</dbReference>
<feature type="coiled-coil region" evidence="1">
    <location>
        <begin position="121"/>
        <end position="337"/>
    </location>
</feature>
<evidence type="ECO:0000313" key="3">
    <source>
        <dbReference type="EMBL" id="QKV18887.1"/>
    </source>
</evidence>
<feature type="compositionally biased region" description="Low complexity" evidence="2">
    <location>
        <begin position="67"/>
        <end position="80"/>
    </location>
</feature>
<evidence type="ECO:0000256" key="1">
    <source>
        <dbReference type="SAM" id="Coils"/>
    </source>
</evidence>
<name>A0A6N1VIX4_9HYPH</name>
<accession>A0A6N1VIX4</accession>
<keyword evidence="4" id="KW-1185">Reference proteome</keyword>
<gene>
    <name evidence="3" type="ORF">HTY61_10715</name>
</gene>
<reference evidence="3 4" key="1">
    <citation type="submission" date="2020-06" db="EMBL/GenBank/DDBJ databases">
        <title>Oricola thermophila sp. nov. isolated from a tidal sediments.</title>
        <authorList>
            <person name="Kwon K.K."/>
            <person name="Yang S.-H."/>
            <person name="Park M.-J."/>
        </authorList>
    </citation>
    <scope>NUCLEOTIDE SEQUENCE [LARGE SCALE GENOMIC DNA]</scope>
    <source>
        <strain evidence="3 4">MEBiC13590</strain>
    </source>
</reference>
<feature type="region of interest" description="Disordered" evidence="2">
    <location>
        <begin position="1"/>
        <end position="22"/>
    </location>
</feature>
<sequence>MSRVERLKNGTIDTPMPAASDLEVDGNDIAASEGLDELENEIVMQLEKEFGGKDDAAKAESALPKSAPAEATPEAAVNAAMSDFDTSSRQLEMRRKREMASAMEEQIHDGARIFGGLAKQAATLSDYLEKMEAEMKRLERIEASSTKLRIASEGLIRNNHEMKATIEEQRKKVALLESKVASLRDANEAARTNLARLAEEKRIMGVDLDAAKSEIARLENDKRAATERSERSEEEVRELKTNLTMAKDREKVMAIEMRKLEDDLSRRNAEIEELRDRKTQFEIEIEELKSRNATVETTIVEQRSRIEELTFELKSSRKEMEEVIRLKQQRILELEARNRELGAARQEFDEAMTPSIALGDDDDSALAPSPAKPRAKPATKPASKTGAKSAPKSASRQGTRSQSRSTGKQPVKAG</sequence>
<protein>
    <submittedName>
        <fullName evidence="3">Uncharacterized protein</fullName>
    </submittedName>
</protein>
<dbReference type="EMBL" id="CP054836">
    <property type="protein sequence ID" value="QKV18887.1"/>
    <property type="molecule type" value="Genomic_DNA"/>
</dbReference>
<feature type="compositionally biased region" description="Basic and acidic residues" evidence="2">
    <location>
        <begin position="49"/>
        <end position="58"/>
    </location>
</feature>
<dbReference type="KEGG" id="orm:HTY61_10715"/>
<dbReference type="RefSeq" id="WP_175276780.1">
    <property type="nucleotide sequence ID" value="NZ_CP054836.1"/>
</dbReference>
<organism evidence="3 4">
    <name type="scientific">Oricola thermophila</name>
    <dbReference type="NCBI Taxonomy" id="2742145"/>
    <lineage>
        <taxon>Bacteria</taxon>
        <taxon>Pseudomonadati</taxon>
        <taxon>Pseudomonadota</taxon>
        <taxon>Alphaproteobacteria</taxon>
        <taxon>Hyphomicrobiales</taxon>
        <taxon>Ahrensiaceae</taxon>
        <taxon>Oricola</taxon>
    </lineage>
</organism>
<feature type="compositionally biased region" description="Low complexity" evidence="2">
    <location>
        <begin position="376"/>
        <end position="407"/>
    </location>
</feature>
<evidence type="ECO:0000256" key="2">
    <source>
        <dbReference type="SAM" id="MobiDB-lite"/>
    </source>
</evidence>
<evidence type="ECO:0000313" key="4">
    <source>
        <dbReference type="Proteomes" id="UP000509367"/>
    </source>
</evidence>
<proteinExistence type="predicted"/>
<keyword evidence="1" id="KW-0175">Coiled coil</keyword>